<dbReference type="RefSeq" id="WP_091341684.1">
    <property type="nucleotide sequence ID" value="NZ_FNRM01000003.1"/>
</dbReference>
<gene>
    <name evidence="1" type="ORF">SAMN04488051_103358</name>
</gene>
<reference evidence="1 2" key="1">
    <citation type="submission" date="2016-10" db="EMBL/GenBank/DDBJ databases">
        <authorList>
            <person name="de Groot N.N."/>
        </authorList>
    </citation>
    <scope>NUCLEOTIDE SEQUENCE [LARGE SCALE GENOMIC DNA]</scope>
    <source>
        <strain evidence="1 2">CGMCC 1.3430</strain>
    </source>
</reference>
<dbReference type="SUPFAM" id="SSF50475">
    <property type="entry name" value="FMN-binding split barrel"/>
    <property type="match status" value="1"/>
</dbReference>
<dbReference type="Proteomes" id="UP000198773">
    <property type="component" value="Unassembled WGS sequence"/>
</dbReference>
<keyword evidence="2" id="KW-1185">Reference proteome</keyword>
<dbReference type="Pfam" id="PF04299">
    <property type="entry name" value="FMN_bind_2"/>
    <property type="match status" value="1"/>
</dbReference>
<dbReference type="InterPro" id="IPR007396">
    <property type="entry name" value="TR_PAI2-type"/>
</dbReference>
<dbReference type="PANTHER" id="PTHR35802:SF1">
    <property type="entry name" value="PROTEASE SYNTHASE AND SPORULATION PROTEIN PAI 2"/>
    <property type="match status" value="1"/>
</dbReference>
<proteinExistence type="predicted"/>
<dbReference type="AlphaFoldDB" id="A0A1H4BHA9"/>
<protein>
    <submittedName>
        <fullName evidence="1">Negative transcriptional regulator, PaiB family</fullName>
    </submittedName>
</protein>
<dbReference type="STRING" id="152573.SAMN04488051_103358"/>
<dbReference type="OrthoDB" id="9794948at2"/>
<sequence>MLYCPPTLAFSGPHAMHDFIEQHSFAAMTTHPFFCSHLPWLLKRDEGEQGVLYAHLARNNPHADNLQGKQVLICFSGPHAYISPSWYQSTRAVPTWNYAVVQVLGQAELLDESQTLALLEQQIAHYEPEPAAALAKMPEHYRQQLAKAIVGIRVPIAQLAGKLKLGQQRSAADQQAVFAALQQSEDWQARALAKWMLQHATGTGEKEAVD</sequence>
<dbReference type="Gene3D" id="2.30.110.10">
    <property type="entry name" value="Electron Transport, Fmn-binding Protein, Chain A"/>
    <property type="match status" value="1"/>
</dbReference>
<dbReference type="PIRSF" id="PIRSF010372">
    <property type="entry name" value="PaiB"/>
    <property type="match status" value="1"/>
</dbReference>
<organism evidence="1 2">
    <name type="scientific">Alkalimonas amylolytica</name>
    <dbReference type="NCBI Taxonomy" id="152573"/>
    <lineage>
        <taxon>Bacteria</taxon>
        <taxon>Pseudomonadati</taxon>
        <taxon>Pseudomonadota</taxon>
        <taxon>Gammaproteobacteria</taxon>
        <taxon>Alkalimonas</taxon>
    </lineage>
</organism>
<dbReference type="InterPro" id="IPR012349">
    <property type="entry name" value="Split_barrel_FMN-bd"/>
</dbReference>
<evidence type="ECO:0000313" key="2">
    <source>
        <dbReference type="Proteomes" id="UP000198773"/>
    </source>
</evidence>
<dbReference type="EMBL" id="FNRM01000003">
    <property type="protein sequence ID" value="SEA47434.1"/>
    <property type="molecule type" value="Genomic_DNA"/>
</dbReference>
<accession>A0A1H4BHA9</accession>
<name>A0A1H4BHA9_ALKAM</name>
<evidence type="ECO:0000313" key="1">
    <source>
        <dbReference type="EMBL" id="SEA47434.1"/>
    </source>
</evidence>
<dbReference type="PANTHER" id="PTHR35802">
    <property type="entry name" value="PROTEASE SYNTHASE AND SPORULATION PROTEIN PAI 2"/>
    <property type="match status" value="1"/>
</dbReference>